<evidence type="ECO:0000256" key="2">
    <source>
        <dbReference type="ARBA" id="ARBA00022695"/>
    </source>
</evidence>
<dbReference type="InterPro" id="IPR043502">
    <property type="entry name" value="DNA/RNA_pol_sf"/>
</dbReference>
<dbReference type="Pfam" id="PF17917">
    <property type="entry name" value="RT_RNaseH"/>
    <property type="match status" value="1"/>
</dbReference>
<proteinExistence type="predicted"/>
<comment type="caution">
    <text evidence="8">The sequence shown here is derived from an EMBL/GenBank/DDBJ whole genome shotgun (WGS) entry which is preliminary data.</text>
</comment>
<reference evidence="8" key="1">
    <citation type="journal article" date="2023" name="Science">
        <title>Genome structures resolve the early diversification of teleost fishes.</title>
        <authorList>
            <person name="Parey E."/>
            <person name="Louis A."/>
            <person name="Montfort J."/>
            <person name="Bouchez O."/>
            <person name="Roques C."/>
            <person name="Iampietro C."/>
            <person name="Lluch J."/>
            <person name="Castinel A."/>
            <person name="Donnadieu C."/>
            <person name="Desvignes T."/>
            <person name="Floi Bucao C."/>
            <person name="Jouanno E."/>
            <person name="Wen M."/>
            <person name="Mejri S."/>
            <person name="Dirks R."/>
            <person name="Jansen H."/>
            <person name="Henkel C."/>
            <person name="Chen W.J."/>
            <person name="Zahm M."/>
            <person name="Cabau C."/>
            <person name="Klopp C."/>
            <person name="Thompson A.W."/>
            <person name="Robinson-Rechavi M."/>
            <person name="Braasch I."/>
            <person name="Lecointre G."/>
            <person name="Bobe J."/>
            <person name="Postlethwait J.H."/>
            <person name="Berthelot C."/>
            <person name="Roest Crollius H."/>
            <person name="Guiguen Y."/>
        </authorList>
    </citation>
    <scope>NUCLEOTIDE SEQUENCE</scope>
    <source>
        <strain evidence="8">WJC10195</strain>
    </source>
</reference>
<feature type="domain" description="Reverse transcriptase RNase H-like" evidence="7">
    <location>
        <begin position="18"/>
        <end position="73"/>
    </location>
</feature>
<evidence type="ECO:0000313" key="9">
    <source>
        <dbReference type="Proteomes" id="UP001152622"/>
    </source>
</evidence>
<dbReference type="PANTHER" id="PTHR34072">
    <property type="entry name" value="ENZYMATIC POLYPROTEIN-RELATED"/>
    <property type="match status" value="1"/>
</dbReference>
<accession>A0A9Q1F6U7</accession>
<evidence type="ECO:0000256" key="6">
    <source>
        <dbReference type="ARBA" id="ARBA00022918"/>
    </source>
</evidence>
<keyword evidence="9" id="KW-1185">Reference proteome</keyword>
<dbReference type="InterPro" id="IPR041373">
    <property type="entry name" value="RT_RNaseH"/>
</dbReference>
<name>A0A9Q1F6U7_SYNKA</name>
<dbReference type="PANTHER" id="PTHR34072:SF52">
    <property type="entry name" value="RIBONUCLEASE H"/>
    <property type="match status" value="1"/>
</dbReference>
<evidence type="ECO:0000313" key="8">
    <source>
        <dbReference type="EMBL" id="KAJ8352155.1"/>
    </source>
</evidence>
<gene>
    <name evidence="8" type="ORF">SKAU_G00236310</name>
</gene>
<evidence type="ECO:0000259" key="7">
    <source>
        <dbReference type="Pfam" id="PF17917"/>
    </source>
</evidence>
<dbReference type="AlphaFoldDB" id="A0A9Q1F6U7"/>
<keyword evidence="3" id="KW-0540">Nuclease</keyword>
<dbReference type="SUPFAM" id="SSF56672">
    <property type="entry name" value="DNA/RNA polymerases"/>
    <property type="match status" value="1"/>
</dbReference>
<evidence type="ECO:0000256" key="3">
    <source>
        <dbReference type="ARBA" id="ARBA00022722"/>
    </source>
</evidence>
<dbReference type="Proteomes" id="UP001152622">
    <property type="component" value="Chromosome 8"/>
</dbReference>
<keyword evidence="4" id="KW-0255">Endonuclease</keyword>
<sequence>MEVGQVVRVVGPPSLAHDPEGAYCIPTDASDRGLGAVLTQQVEGVDRLVLYISRKLSQRETKYSTIEKESLAIREPGL</sequence>
<dbReference type="EMBL" id="JAINUF010000008">
    <property type="protein sequence ID" value="KAJ8352155.1"/>
    <property type="molecule type" value="Genomic_DNA"/>
</dbReference>
<keyword evidence="2" id="KW-0548">Nucleotidyltransferase</keyword>
<keyword evidence="5" id="KW-0378">Hydrolase</keyword>
<protein>
    <recommendedName>
        <fullName evidence="7">Reverse transcriptase RNase H-like domain-containing protein</fullName>
    </recommendedName>
</protein>
<dbReference type="Gene3D" id="3.10.20.370">
    <property type="match status" value="1"/>
</dbReference>
<evidence type="ECO:0000256" key="1">
    <source>
        <dbReference type="ARBA" id="ARBA00022679"/>
    </source>
</evidence>
<dbReference type="GO" id="GO:0016787">
    <property type="term" value="F:hydrolase activity"/>
    <property type="evidence" value="ECO:0007669"/>
    <property type="project" value="UniProtKB-KW"/>
</dbReference>
<keyword evidence="6" id="KW-0695">RNA-directed DNA polymerase</keyword>
<organism evidence="8 9">
    <name type="scientific">Synaphobranchus kaupii</name>
    <name type="common">Kaup's arrowtooth eel</name>
    <dbReference type="NCBI Taxonomy" id="118154"/>
    <lineage>
        <taxon>Eukaryota</taxon>
        <taxon>Metazoa</taxon>
        <taxon>Chordata</taxon>
        <taxon>Craniata</taxon>
        <taxon>Vertebrata</taxon>
        <taxon>Euteleostomi</taxon>
        <taxon>Actinopterygii</taxon>
        <taxon>Neopterygii</taxon>
        <taxon>Teleostei</taxon>
        <taxon>Anguilliformes</taxon>
        <taxon>Synaphobranchidae</taxon>
        <taxon>Synaphobranchus</taxon>
    </lineage>
</organism>
<evidence type="ECO:0000256" key="5">
    <source>
        <dbReference type="ARBA" id="ARBA00022801"/>
    </source>
</evidence>
<keyword evidence="1" id="KW-0808">Transferase</keyword>
<evidence type="ECO:0000256" key="4">
    <source>
        <dbReference type="ARBA" id="ARBA00022759"/>
    </source>
</evidence>
<dbReference type="OrthoDB" id="8917589at2759"/>
<dbReference type="GO" id="GO:0004519">
    <property type="term" value="F:endonuclease activity"/>
    <property type="evidence" value="ECO:0007669"/>
    <property type="project" value="UniProtKB-KW"/>
</dbReference>
<dbReference type="GO" id="GO:0003964">
    <property type="term" value="F:RNA-directed DNA polymerase activity"/>
    <property type="evidence" value="ECO:0007669"/>
    <property type="project" value="UniProtKB-KW"/>
</dbReference>